<protein>
    <submittedName>
        <fullName evidence="1">Gamma carbonic anhydrase family protein</fullName>
    </submittedName>
</protein>
<organism evidence="1 2">
    <name type="scientific">Legionella dresdenensis</name>
    <dbReference type="NCBI Taxonomy" id="450200"/>
    <lineage>
        <taxon>Bacteria</taxon>
        <taxon>Pseudomonadati</taxon>
        <taxon>Pseudomonadota</taxon>
        <taxon>Gammaproteobacteria</taxon>
        <taxon>Legionellales</taxon>
        <taxon>Legionellaceae</taxon>
        <taxon>Legionella</taxon>
    </lineage>
</organism>
<gene>
    <name evidence="1" type="ORF">ACFORL_05615</name>
</gene>
<dbReference type="EMBL" id="JBHSAB010000006">
    <property type="protein sequence ID" value="MFC3908552.1"/>
    <property type="molecule type" value="Genomic_DNA"/>
</dbReference>
<dbReference type="InterPro" id="IPR011004">
    <property type="entry name" value="Trimer_LpxA-like_sf"/>
</dbReference>
<evidence type="ECO:0000313" key="1">
    <source>
        <dbReference type="EMBL" id="MFC3908552.1"/>
    </source>
</evidence>
<dbReference type="InterPro" id="IPR047324">
    <property type="entry name" value="LbH_gamma_CA-like"/>
</dbReference>
<reference evidence="2" key="1">
    <citation type="journal article" date="2019" name="Int. J. Syst. Evol. Microbiol.">
        <title>The Global Catalogue of Microorganisms (GCM) 10K type strain sequencing project: providing services to taxonomists for standard genome sequencing and annotation.</title>
        <authorList>
            <consortium name="The Broad Institute Genomics Platform"/>
            <consortium name="The Broad Institute Genome Sequencing Center for Infectious Disease"/>
            <person name="Wu L."/>
            <person name="Ma J."/>
        </authorList>
    </citation>
    <scope>NUCLEOTIDE SEQUENCE [LARGE SCALE GENOMIC DNA]</scope>
    <source>
        <strain evidence="2">CCUG 59858</strain>
    </source>
</reference>
<accession>A0ABV8CEG4</accession>
<dbReference type="PANTHER" id="PTHR13061:SF29">
    <property type="entry name" value="GAMMA CARBONIC ANHYDRASE-LIKE 1, MITOCHONDRIAL-RELATED"/>
    <property type="match status" value="1"/>
</dbReference>
<dbReference type="CDD" id="cd04645">
    <property type="entry name" value="LbH_gamma_CA_like"/>
    <property type="match status" value="1"/>
</dbReference>
<keyword evidence="2" id="KW-1185">Reference proteome</keyword>
<dbReference type="RefSeq" id="WP_382341944.1">
    <property type="nucleotide sequence ID" value="NZ_JBHSAB010000006.1"/>
</dbReference>
<name>A0ABV8CEG4_9GAMM</name>
<sequence>MLYSFEERKPQINGSNIYIAEEACLIGSVIIENNVCILPYAVIRADNAEIYIGDGTNIQDGAIIHTDPHLVMKIGNNVTIAHKAMLHGCHIGDNTIVAIGATILNNTTIGKNCIIAANTLILENQTIPDNSFVAGSPGKIMRLVSEEEIKQMSSFSKHYIDKICRFKKSLVKIT</sequence>
<dbReference type="Pfam" id="PF00132">
    <property type="entry name" value="Hexapep"/>
    <property type="match status" value="1"/>
</dbReference>
<dbReference type="Gene3D" id="2.160.10.10">
    <property type="entry name" value="Hexapeptide repeat proteins"/>
    <property type="match status" value="1"/>
</dbReference>
<evidence type="ECO:0000313" key="2">
    <source>
        <dbReference type="Proteomes" id="UP001595758"/>
    </source>
</evidence>
<dbReference type="PANTHER" id="PTHR13061">
    <property type="entry name" value="DYNACTIN SUBUNIT P25"/>
    <property type="match status" value="1"/>
</dbReference>
<dbReference type="Proteomes" id="UP001595758">
    <property type="component" value="Unassembled WGS sequence"/>
</dbReference>
<proteinExistence type="predicted"/>
<dbReference type="InterPro" id="IPR001451">
    <property type="entry name" value="Hexapep"/>
</dbReference>
<dbReference type="SUPFAM" id="SSF51161">
    <property type="entry name" value="Trimeric LpxA-like enzymes"/>
    <property type="match status" value="1"/>
</dbReference>
<dbReference type="InterPro" id="IPR050484">
    <property type="entry name" value="Transf_Hexapept/Carb_Anhydrase"/>
</dbReference>
<comment type="caution">
    <text evidence="1">The sequence shown here is derived from an EMBL/GenBank/DDBJ whole genome shotgun (WGS) entry which is preliminary data.</text>
</comment>